<keyword evidence="2" id="KW-0540">Nuclease</keyword>
<dbReference type="InterPro" id="IPR047216">
    <property type="entry name" value="Endonuclease_DUF559_bact"/>
</dbReference>
<dbReference type="Pfam" id="PF04480">
    <property type="entry name" value="DUF559"/>
    <property type="match status" value="1"/>
</dbReference>
<sequence length="111" mass="12462">MTDAEQRLWFHLRRNLTGHHFRRQHPIGPYIADFVCLDARLVIEADGSQHADSATDRRRDAWLQSQGFRILRLWNTDLLAQTDAALAAIIAALNASPPLPTPTPAEHATDS</sequence>
<accession>A0A7W8G002</accession>
<evidence type="ECO:0000313" key="3">
    <source>
        <dbReference type="Proteomes" id="UP000521199"/>
    </source>
</evidence>
<gene>
    <name evidence="2" type="ORF">HNQ52_002537</name>
</gene>
<dbReference type="Proteomes" id="UP000521199">
    <property type="component" value="Unassembled WGS sequence"/>
</dbReference>
<reference evidence="2 3" key="1">
    <citation type="submission" date="2020-08" db="EMBL/GenBank/DDBJ databases">
        <title>Genomic Encyclopedia of Type Strains, Phase IV (KMG-IV): sequencing the most valuable type-strain genomes for metagenomic binning, comparative biology and taxonomic classification.</title>
        <authorList>
            <person name="Goeker M."/>
        </authorList>
    </citation>
    <scope>NUCLEOTIDE SEQUENCE [LARGE SCALE GENOMIC DNA]</scope>
    <source>
        <strain evidence="2 3">DSM 24163</strain>
    </source>
</reference>
<dbReference type="Gene3D" id="3.40.960.10">
    <property type="entry name" value="VSR Endonuclease"/>
    <property type="match status" value="1"/>
</dbReference>
<comment type="caution">
    <text evidence="2">The sequence shown here is derived from an EMBL/GenBank/DDBJ whole genome shotgun (WGS) entry which is preliminary data.</text>
</comment>
<dbReference type="PANTHER" id="PTHR38590">
    <property type="entry name" value="BLL0828 PROTEIN"/>
    <property type="match status" value="1"/>
</dbReference>
<dbReference type="AlphaFoldDB" id="A0A7W8G002"/>
<dbReference type="InterPro" id="IPR007569">
    <property type="entry name" value="DUF559"/>
</dbReference>
<evidence type="ECO:0000313" key="2">
    <source>
        <dbReference type="EMBL" id="MBB5208987.1"/>
    </source>
</evidence>
<dbReference type="PANTHER" id="PTHR38590:SF1">
    <property type="entry name" value="BLL0828 PROTEIN"/>
    <property type="match status" value="1"/>
</dbReference>
<proteinExistence type="predicted"/>
<keyword evidence="2" id="KW-0378">Hydrolase</keyword>
<dbReference type="GO" id="GO:0004519">
    <property type="term" value="F:endonuclease activity"/>
    <property type="evidence" value="ECO:0007669"/>
    <property type="project" value="UniProtKB-KW"/>
</dbReference>
<dbReference type="CDD" id="cd01038">
    <property type="entry name" value="Endonuclease_DUF559"/>
    <property type="match status" value="1"/>
</dbReference>
<dbReference type="InterPro" id="IPR011335">
    <property type="entry name" value="Restrct_endonuc-II-like"/>
</dbReference>
<name>A0A7W8G002_9GAMM</name>
<organism evidence="2 3">
    <name type="scientific">Chiayiivirga flava</name>
    <dbReference type="NCBI Taxonomy" id="659595"/>
    <lineage>
        <taxon>Bacteria</taxon>
        <taxon>Pseudomonadati</taxon>
        <taxon>Pseudomonadota</taxon>
        <taxon>Gammaproteobacteria</taxon>
        <taxon>Lysobacterales</taxon>
        <taxon>Lysobacteraceae</taxon>
        <taxon>Chiayiivirga</taxon>
    </lineage>
</organism>
<evidence type="ECO:0000259" key="1">
    <source>
        <dbReference type="Pfam" id="PF04480"/>
    </source>
</evidence>
<keyword evidence="2" id="KW-0255">Endonuclease</keyword>
<feature type="domain" description="DUF559" evidence="1">
    <location>
        <begin position="1"/>
        <end position="93"/>
    </location>
</feature>
<dbReference type="SUPFAM" id="SSF52980">
    <property type="entry name" value="Restriction endonuclease-like"/>
    <property type="match status" value="1"/>
</dbReference>
<protein>
    <submittedName>
        <fullName evidence="2">Very-short-patch-repair endonuclease</fullName>
    </submittedName>
</protein>
<dbReference type="EMBL" id="JACHHP010000004">
    <property type="protein sequence ID" value="MBB5208987.1"/>
    <property type="molecule type" value="Genomic_DNA"/>
</dbReference>
<keyword evidence="3" id="KW-1185">Reference proteome</keyword>